<evidence type="ECO:0000313" key="6">
    <source>
        <dbReference type="EMBL" id="SFR93952.1"/>
    </source>
</evidence>
<feature type="domain" description="Solute-binding protein family 5" evidence="5">
    <location>
        <begin position="108"/>
        <end position="467"/>
    </location>
</feature>
<proteinExistence type="inferred from homology"/>
<dbReference type="Gene3D" id="3.90.76.10">
    <property type="entry name" value="Dipeptide-binding Protein, Domain 1"/>
    <property type="match status" value="1"/>
</dbReference>
<dbReference type="InterPro" id="IPR006311">
    <property type="entry name" value="TAT_signal"/>
</dbReference>
<sequence>MSTEHEVDRRSFVKLAGGAAASAAIAGCSGDGDDEATETDPSGEDTEGGSPTETETGTGEAGDGEFAVTITQGQAPTTLDPHNHRDTPTDNVALHVYEGVLSRDRTGEVIEKLATGYERVEDGVVRFEIREDVQFHNGDDLTPEDVAYSVNRIVDEEVGLSPSPQSDQLAGVTGASVVDGERAVEVQSDGFNPVVFSVFATYGDVVQRSWIEETDTVGQDMNGTGPFQLASYEEDVEVVLERNEDYWRESADVSELTFRSAEEASTRVNQLLENETDVAVNVPPQEVSRVRNADNADVAAEASTRLLFCAMRYDVEPFSSQQFRQAMNYAIDLESIIQNVLQTFGDQTSQPTLEGFVGYNDELDPYPQDTDQAEQLVEDSGHAGVEIELQTPVGRYLRDVQIAQAVGEQINQLSNVSCSVNQRDFESLAGEVTDGDIETSPPFYLLGWGEATFEGSQTITALLTSDGALTSYSNEEVDQVMADAQSEPDAEERESLLQEANQLLHEQAPWVYLNRQYSVYGVSNRVDWQARSDERIDAYAMSPN</sequence>
<reference evidence="6 7" key="1">
    <citation type="submission" date="2016-10" db="EMBL/GenBank/DDBJ databases">
        <authorList>
            <person name="de Groot N.N."/>
        </authorList>
    </citation>
    <scope>NUCLEOTIDE SEQUENCE [LARGE SCALE GENOMIC DNA]</scope>
    <source>
        <strain evidence="6 7">CGMCC 1.10457</strain>
    </source>
</reference>
<dbReference type="InterPro" id="IPR039424">
    <property type="entry name" value="SBP_5"/>
</dbReference>
<evidence type="ECO:0000313" key="7">
    <source>
        <dbReference type="Proteomes" id="UP000199062"/>
    </source>
</evidence>
<feature type="compositionally biased region" description="Low complexity" evidence="4">
    <location>
        <begin position="48"/>
        <end position="58"/>
    </location>
</feature>
<organism evidence="6 7">
    <name type="scientific">Halomicrobium zhouii</name>
    <dbReference type="NCBI Taxonomy" id="767519"/>
    <lineage>
        <taxon>Archaea</taxon>
        <taxon>Methanobacteriati</taxon>
        <taxon>Methanobacteriota</taxon>
        <taxon>Stenosarchaea group</taxon>
        <taxon>Halobacteria</taxon>
        <taxon>Halobacteriales</taxon>
        <taxon>Haloarculaceae</taxon>
        <taxon>Halomicrobium</taxon>
    </lineage>
</organism>
<dbReference type="SUPFAM" id="SSF53850">
    <property type="entry name" value="Periplasmic binding protein-like II"/>
    <property type="match status" value="1"/>
</dbReference>
<dbReference type="InterPro" id="IPR000914">
    <property type="entry name" value="SBP_5_dom"/>
</dbReference>
<comment type="similarity">
    <text evidence="1">Belongs to the bacterial solute-binding protein 5 family.</text>
</comment>
<evidence type="ECO:0000256" key="3">
    <source>
        <dbReference type="ARBA" id="ARBA00022729"/>
    </source>
</evidence>
<keyword evidence="2" id="KW-0813">Transport</keyword>
<feature type="region of interest" description="Disordered" evidence="4">
    <location>
        <begin position="23"/>
        <end position="63"/>
    </location>
</feature>
<evidence type="ECO:0000256" key="1">
    <source>
        <dbReference type="ARBA" id="ARBA00005695"/>
    </source>
</evidence>
<dbReference type="GO" id="GO:0015833">
    <property type="term" value="P:peptide transport"/>
    <property type="evidence" value="ECO:0007669"/>
    <property type="project" value="TreeGrafter"/>
</dbReference>
<dbReference type="GO" id="GO:0043190">
    <property type="term" value="C:ATP-binding cassette (ABC) transporter complex"/>
    <property type="evidence" value="ECO:0007669"/>
    <property type="project" value="InterPro"/>
</dbReference>
<gene>
    <name evidence="6" type="ORF">SAMN05216559_1413</name>
</gene>
<dbReference type="InterPro" id="IPR030678">
    <property type="entry name" value="Peptide/Ni-bd"/>
</dbReference>
<dbReference type="OrthoDB" id="194307at2157"/>
<dbReference type="Gene3D" id="3.10.105.10">
    <property type="entry name" value="Dipeptide-binding Protein, Domain 3"/>
    <property type="match status" value="1"/>
</dbReference>
<dbReference type="PANTHER" id="PTHR30290">
    <property type="entry name" value="PERIPLASMIC BINDING COMPONENT OF ABC TRANSPORTER"/>
    <property type="match status" value="1"/>
</dbReference>
<name>A0A1I6KRU5_9EURY</name>
<dbReference type="STRING" id="767519.SAMN05216559_1413"/>
<keyword evidence="3" id="KW-0732">Signal</keyword>
<dbReference type="GO" id="GO:1904680">
    <property type="term" value="F:peptide transmembrane transporter activity"/>
    <property type="evidence" value="ECO:0007669"/>
    <property type="project" value="TreeGrafter"/>
</dbReference>
<evidence type="ECO:0000259" key="5">
    <source>
        <dbReference type="Pfam" id="PF00496"/>
    </source>
</evidence>
<accession>A0A1I6KRU5</accession>
<dbReference type="Proteomes" id="UP000199062">
    <property type="component" value="Unassembled WGS sequence"/>
</dbReference>
<dbReference type="GO" id="GO:0042597">
    <property type="term" value="C:periplasmic space"/>
    <property type="evidence" value="ECO:0007669"/>
    <property type="project" value="UniProtKB-ARBA"/>
</dbReference>
<dbReference type="PANTHER" id="PTHR30290:SF9">
    <property type="entry name" value="OLIGOPEPTIDE-BINDING PROTEIN APPA"/>
    <property type="match status" value="1"/>
</dbReference>
<dbReference type="PROSITE" id="PS51318">
    <property type="entry name" value="TAT"/>
    <property type="match status" value="1"/>
</dbReference>
<keyword evidence="7" id="KW-1185">Reference proteome</keyword>
<evidence type="ECO:0000256" key="2">
    <source>
        <dbReference type="ARBA" id="ARBA00022448"/>
    </source>
</evidence>
<dbReference type="AlphaFoldDB" id="A0A1I6KRU5"/>
<protein>
    <submittedName>
        <fullName evidence="6">Peptide/nickel transport system substrate-binding protein</fullName>
    </submittedName>
</protein>
<dbReference type="EMBL" id="FOZK01000001">
    <property type="protein sequence ID" value="SFR93952.1"/>
    <property type="molecule type" value="Genomic_DNA"/>
</dbReference>
<feature type="compositionally biased region" description="Acidic residues" evidence="4">
    <location>
        <begin position="31"/>
        <end position="47"/>
    </location>
</feature>
<dbReference type="PIRSF" id="PIRSF002741">
    <property type="entry name" value="MppA"/>
    <property type="match status" value="1"/>
</dbReference>
<evidence type="ECO:0000256" key="4">
    <source>
        <dbReference type="SAM" id="MobiDB-lite"/>
    </source>
</evidence>
<dbReference type="RefSeq" id="WP_089815192.1">
    <property type="nucleotide sequence ID" value="NZ_FOZK01000001.1"/>
</dbReference>
<dbReference type="Pfam" id="PF00496">
    <property type="entry name" value="SBP_bac_5"/>
    <property type="match status" value="1"/>
</dbReference>
<dbReference type="Gene3D" id="3.40.190.10">
    <property type="entry name" value="Periplasmic binding protein-like II"/>
    <property type="match status" value="1"/>
</dbReference>